<keyword evidence="8 10" id="KW-0234">DNA repair</keyword>
<keyword evidence="10 12" id="KW-0456">Lyase</keyword>
<keyword evidence="12" id="KW-0540">Nuclease</keyword>
<proteinExistence type="inferred from homology"/>
<keyword evidence="12" id="KW-0255">Endonuclease</keyword>
<keyword evidence="5 10" id="KW-0378">Hydrolase</keyword>
<dbReference type="RefSeq" id="WP_142659878.1">
    <property type="nucleotide sequence ID" value="NZ_CABFVA020000042.1"/>
</dbReference>
<evidence type="ECO:0000256" key="9">
    <source>
        <dbReference type="ARBA" id="ARBA00023295"/>
    </source>
</evidence>
<dbReference type="EC" id="4.2.99.18" evidence="10"/>
<feature type="domain" description="HhH-GPD" evidence="11">
    <location>
        <begin position="43"/>
        <end position="190"/>
    </location>
</feature>
<feature type="binding site" evidence="10">
    <location>
        <position position="192"/>
    </location>
    <ligand>
        <name>[4Fe-4S] cluster</name>
        <dbReference type="ChEBI" id="CHEBI:49883"/>
    </ligand>
</feature>
<dbReference type="GO" id="GO:0051539">
    <property type="term" value="F:4 iron, 4 sulfur cluster binding"/>
    <property type="evidence" value="ECO:0007669"/>
    <property type="project" value="UniProtKB-UniRule"/>
</dbReference>
<dbReference type="CDD" id="cd00056">
    <property type="entry name" value="ENDO3c"/>
    <property type="match status" value="1"/>
</dbReference>
<gene>
    <name evidence="10 12" type="primary">nth</name>
    <name evidence="12" type="ORF">MAMT_00982</name>
</gene>
<dbReference type="PIRSF" id="PIRSF001435">
    <property type="entry name" value="Nth"/>
    <property type="match status" value="1"/>
</dbReference>
<dbReference type="InterPro" id="IPR023170">
    <property type="entry name" value="HhH_base_excis_C"/>
</dbReference>
<dbReference type="AlphaFoldDB" id="A0A5E6M974"/>
<feature type="binding site" evidence="10">
    <location>
        <position position="208"/>
    </location>
    <ligand>
        <name>[4Fe-4S] cluster</name>
        <dbReference type="ChEBI" id="CHEBI:49883"/>
    </ligand>
</feature>
<dbReference type="SMART" id="SM00478">
    <property type="entry name" value="ENDO3c"/>
    <property type="match status" value="1"/>
</dbReference>
<dbReference type="InterPro" id="IPR000445">
    <property type="entry name" value="HhH_motif"/>
</dbReference>
<evidence type="ECO:0000256" key="3">
    <source>
        <dbReference type="ARBA" id="ARBA00022723"/>
    </source>
</evidence>
<evidence type="ECO:0000256" key="7">
    <source>
        <dbReference type="ARBA" id="ARBA00023014"/>
    </source>
</evidence>
<dbReference type="EMBL" id="CABFVA020000042">
    <property type="protein sequence ID" value="VVM06112.1"/>
    <property type="molecule type" value="Genomic_DNA"/>
</dbReference>
<keyword evidence="10" id="KW-0238">DNA-binding</keyword>
<comment type="similarity">
    <text evidence="1 10">Belongs to the Nth/MutY family.</text>
</comment>
<dbReference type="Pfam" id="PF00730">
    <property type="entry name" value="HhH-GPD"/>
    <property type="match status" value="1"/>
</dbReference>
<comment type="cofactor">
    <cofactor evidence="10">
        <name>[4Fe-4S] cluster</name>
        <dbReference type="ChEBI" id="CHEBI:49883"/>
    </cofactor>
    <text evidence="10">Binds 1 [4Fe-4S] cluster.</text>
</comment>
<evidence type="ECO:0000313" key="12">
    <source>
        <dbReference type="EMBL" id="VVM06112.1"/>
    </source>
</evidence>
<dbReference type="SUPFAM" id="SSF48150">
    <property type="entry name" value="DNA-glycosylase"/>
    <property type="match status" value="1"/>
</dbReference>
<dbReference type="PANTHER" id="PTHR10359:SF18">
    <property type="entry name" value="ENDONUCLEASE III"/>
    <property type="match status" value="1"/>
</dbReference>
<dbReference type="InterPro" id="IPR004035">
    <property type="entry name" value="Endouclease-III_FeS-bd_BS"/>
</dbReference>
<keyword evidence="9 10" id="KW-0326">Glycosidase</keyword>
<dbReference type="Gene3D" id="1.10.1670.10">
    <property type="entry name" value="Helix-hairpin-Helix base-excision DNA repair enzymes (C-terminal)"/>
    <property type="match status" value="1"/>
</dbReference>
<dbReference type="InterPro" id="IPR005759">
    <property type="entry name" value="Nth"/>
</dbReference>
<dbReference type="InterPro" id="IPR003265">
    <property type="entry name" value="HhH-GPD_domain"/>
</dbReference>
<dbReference type="InterPro" id="IPR004036">
    <property type="entry name" value="Endonuclease-III-like_CS2"/>
</dbReference>
<accession>A0A5E6M974</accession>
<comment type="catalytic activity">
    <reaction evidence="10">
        <text>2'-deoxyribonucleotide-(2'-deoxyribose 5'-phosphate)-2'-deoxyribonucleotide-DNA = a 3'-end 2'-deoxyribonucleotide-(2,3-dehydro-2,3-deoxyribose 5'-phosphate)-DNA + a 5'-end 5'-phospho-2'-deoxyribonucleoside-DNA + H(+)</text>
        <dbReference type="Rhea" id="RHEA:66592"/>
        <dbReference type="Rhea" id="RHEA-COMP:13180"/>
        <dbReference type="Rhea" id="RHEA-COMP:16897"/>
        <dbReference type="Rhea" id="RHEA-COMP:17067"/>
        <dbReference type="ChEBI" id="CHEBI:15378"/>
        <dbReference type="ChEBI" id="CHEBI:136412"/>
        <dbReference type="ChEBI" id="CHEBI:157695"/>
        <dbReference type="ChEBI" id="CHEBI:167181"/>
        <dbReference type="EC" id="4.2.99.18"/>
    </reaction>
</comment>
<evidence type="ECO:0000256" key="4">
    <source>
        <dbReference type="ARBA" id="ARBA00022763"/>
    </source>
</evidence>
<keyword evidence="3 10" id="KW-0479">Metal-binding</keyword>
<dbReference type="InterPro" id="IPR003651">
    <property type="entry name" value="Endonuclease3_FeS-loop_motif"/>
</dbReference>
<reference evidence="12 13" key="1">
    <citation type="submission" date="2019-09" db="EMBL/GenBank/DDBJ databases">
        <authorList>
            <person name="Cremers G."/>
        </authorList>
    </citation>
    <scope>NUCLEOTIDE SEQUENCE [LARGE SCALE GENOMIC DNA]</scope>
    <source>
        <strain evidence="12">4A</strain>
    </source>
</reference>
<name>A0A5E6M974_9BACT</name>
<comment type="function">
    <text evidence="10">DNA repair enzyme that has both DNA N-glycosylase activity and AP-lyase activity. The DNA N-glycosylase activity releases various damaged pyrimidines from DNA by cleaving the N-glycosidic bond, leaving an AP (apurinic/apyrimidinic) site. The AP-lyase activity cleaves the phosphodiester bond 3' to the AP site by a beta-elimination, leaving a 3'-terminal unsaturated sugar and a product with a terminal 5'-phosphate.</text>
</comment>
<evidence type="ECO:0000256" key="8">
    <source>
        <dbReference type="ARBA" id="ARBA00023204"/>
    </source>
</evidence>
<dbReference type="GO" id="GO:0003677">
    <property type="term" value="F:DNA binding"/>
    <property type="evidence" value="ECO:0007669"/>
    <property type="project" value="UniProtKB-UniRule"/>
</dbReference>
<dbReference type="HAMAP" id="MF_00942">
    <property type="entry name" value="Nth"/>
    <property type="match status" value="1"/>
</dbReference>
<dbReference type="GO" id="GO:0046872">
    <property type="term" value="F:metal ion binding"/>
    <property type="evidence" value="ECO:0007669"/>
    <property type="project" value="UniProtKB-KW"/>
</dbReference>
<dbReference type="PROSITE" id="PS01155">
    <property type="entry name" value="ENDONUCLEASE_III_2"/>
    <property type="match status" value="1"/>
</dbReference>
<evidence type="ECO:0000256" key="10">
    <source>
        <dbReference type="HAMAP-Rule" id="MF_00942"/>
    </source>
</evidence>
<evidence type="ECO:0000313" key="13">
    <source>
        <dbReference type="Proteomes" id="UP000334923"/>
    </source>
</evidence>
<dbReference type="PROSITE" id="PS00764">
    <property type="entry name" value="ENDONUCLEASE_III_1"/>
    <property type="match status" value="1"/>
</dbReference>
<dbReference type="GO" id="GO:0006285">
    <property type="term" value="P:base-excision repair, AP site formation"/>
    <property type="evidence" value="ECO:0007669"/>
    <property type="project" value="TreeGrafter"/>
</dbReference>
<dbReference type="PANTHER" id="PTHR10359">
    <property type="entry name" value="A/G-SPECIFIC ADENINE GLYCOSYLASE/ENDONUCLEASE III"/>
    <property type="match status" value="1"/>
</dbReference>
<dbReference type="GO" id="GO:0019104">
    <property type="term" value="F:DNA N-glycosylase activity"/>
    <property type="evidence" value="ECO:0007669"/>
    <property type="project" value="UniProtKB-UniRule"/>
</dbReference>
<dbReference type="NCBIfam" id="TIGR01083">
    <property type="entry name" value="nth"/>
    <property type="match status" value="1"/>
</dbReference>
<evidence type="ECO:0000256" key="2">
    <source>
        <dbReference type="ARBA" id="ARBA00022485"/>
    </source>
</evidence>
<evidence type="ECO:0000256" key="6">
    <source>
        <dbReference type="ARBA" id="ARBA00023004"/>
    </source>
</evidence>
<feature type="binding site" evidence="10">
    <location>
        <position position="202"/>
    </location>
    <ligand>
        <name>[4Fe-4S] cluster</name>
        <dbReference type="ChEBI" id="CHEBI:49883"/>
    </ligand>
</feature>
<evidence type="ECO:0000256" key="5">
    <source>
        <dbReference type="ARBA" id="ARBA00022801"/>
    </source>
</evidence>
<keyword evidence="2 10" id="KW-0004">4Fe-4S</keyword>
<dbReference type="FunFam" id="1.10.340.30:FF:000001">
    <property type="entry name" value="Endonuclease III"/>
    <property type="match status" value="1"/>
</dbReference>
<sequence>METSEAKRKRVVQILRILHGLYPHAKLALAFSNPLELLIALILAAQARDELVNLVTPSLFSRYRRAADWAAVPEEQLQNELRKINFYRNKTRAIQKACRALMDQFGGKVPDRLDELLSLPGVGRKTANIVLGNAFGQPAIGVDTHVGRVSGRLGLTAQTDPDKIEADLLELVPEPDRVSFCHLLQAHGRAVCTARNPGCTRCSLRDLCPYPTGSLPSPPAGGI</sequence>
<dbReference type="SMART" id="SM00525">
    <property type="entry name" value="FES"/>
    <property type="match status" value="1"/>
</dbReference>
<keyword evidence="7 10" id="KW-0411">Iron-sulfur</keyword>
<dbReference type="Pfam" id="PF00633">
    <property type="entry name" value="HHH"/>
    <property type="match status" value="1"/>
</dbReference>
<dbReference type="Gene3D" id="1.10.340.30">
    <property type="entry name" value="Hypothetical protein, domain 2"/>
    <property type="match status" value="1"/>
</dbReference>
<keyword evidence="4 10" id="KW-0227">DNA damage</keyword>
<feature type="binding site" evidence="10">
    <location>
        <position position="199"/>
    </location>
    <ligand>
        <name>[4Fe-4S] cluster</name>
        <dbReference type="ChEBI" id="CHEBI:49883"/>
    </ligand>
</feature>
<dbReference type="OrthoDB" id="9800977at2"/>
<dbReference type="Proteomes" id="UP000334923">
    <property type="component" value="Unassembled WGS sequence"/>
</dbReference>
<organism evidence="12 13">
    <name type="scientific">Methylacidimicrobium tartarophylax</name>
    <dbReference type="NCBI Taxonomy" id="1041768"/>
    <lineage>
        <taxon>Bacteria</taxon>
        <taxon>Pseudomonadati</taxon>
        <taxon>Verrucomicrobiota</taxon>
        <taxon>Methylacidimicrobium</taxon>
    </lineage>
</organism>
<keyword evidence="6 10" id="KW-0408">Iron</keyword>
<evidence type="ECO:0000259" key="11">
    <source>
        <dbReference type="SMART" id="SM00478"/>
    </source>
</evidence>
<dbReference type="InterPro" id="IPR011257">
    <property type="entry name" value="DNA_glycosylase"/>
</dbReference>
<evidence type="ECO:0000256" key="1">
    <source>
        <dbReference type="ARBA" id="ARBA00008343"/>
    </source>
</evidence>
<dbReference type="GO" id="GO:0140078">
    <property type="term" value="F:class I DNA-(apurinic or apyrimidinic site) endonuclease activity"/>
    <property type="evidence" value="ECO:0007669"/>
    <property type="project" value="UniProtKB-EC"/>
</dbReference>
<protein>
    <recommendedName>
        <fullName evidence="10">Endonuclease III</fullName>
        <ecNumber evidence="10">4.2.99.18</ecNumber>
    </recommendedName>
    <alternativeName>
        <fullName evidence="10">DNA-(apurinic or apyrimidinic site) lyase</fullName>
    </alternativeName>
</protein>
<keyword evidence="13" id="KW-1185">Reference proteome</keyword>